<feature type="transmembrane region" description="Helical" evidence="1">
    <location>
        <begin position="91"/>
        <end position="116"/>
    </location>
</feature>
<dbReference type="AlphaFoldDB" id="A0A2N5XTE6"/>
<keyword evidence="1" id="KW-0472">Membrane</keyword>
<proteinExistence type="predicted"/>
<keyword evidence="3" id="KW-1185">Reference proteome</keyword>
<reference evidence="2 3" key="1">
    <citation type="submission" date="2018-01" db="EMBL/GenBank/DDBJ databases">
        <title>The draft genome sequence of Cohaesibacter sp. H1304.</title>
        <authorList>
            <person name="Wang N.-N."/>
            <person name="Du Z.-J."/>
        </authorList>
    </citation>
    <scope>NUCLEOTIDE SEQUENCE [LARGE SCALE GENOMIC DNA]</scope>
    <source>
        <strain evidence="2 3">H1304</strain>
    </source>
</reference>
<comment type="caution">
    <text evidence="2">The sequence shown here is derived from an EMBL/GenBank/DDBJ whole genome shotgun (WGS) entry which is preliminary data.</text>
</comment>
<accession>A0A2N5XTE6</accession>
<evidence type="ECO:0000313" key="2">
    <source>
        <dbReference type="EMBL" id="PLW77769.1"/>
    </source>
</evidence>
<dbReference type="EMBL" id="PKUQ01000015">
    <property type="protein sequence ID" value="PLW77769.1"/>
    <property type="molecule type" value="Genomic_DNA"/>
</dbReference>
<organism evidence="2 3">
    <name type="scientific">Cohaesibacter celericrescens</name>
    <dbReference type="NCBI Taxonomy" id="2067669"/>
    <lineage>
        <taxon>Bacteria</taxon>
        <taxon>Pseudomonadati</taxon>
        <taxon>Pseudomonadota</taxon>
        <taxon>Alphaproteobacteria</taxon>
        <taxon>Hyphomicrobiales</taxon>
        <taxon>Cohaesibacteraceae</taxon>
    </lineage>
</organism>
<dbReference type="Proteomes" id="UP000234881">
    <property type="component" value="Unassembled WGS sequence"/>
</dbReference>
<evidence type="ECO:0000313" key="3">
    <source>
        <dbReference type="Proteomes" id="UP000234881"/>
    </source>
</evidence>
<feature type="transmembrane region" description="Helical" evidence="1">
    <location>
        <begin position="128"/>
        <end position="158"/>
    </location>
</feature>
<keyword evidence="1" id="KW-1133">Transmembrane helix</keyword>
<gene>
    <name evidence="2" type="ORF">C0081_07775</name>
</gene>
<evidence type="ECO:0000256" key="1">
    <source>
        <dbReference type="SAM" id="Phobius"/>
    </source>
</evidence>
<name>A0A2N5XTE6_9HYPH</name>
<sequence length="513" mass="54893">MKKSKDWSMGRIARDISGKAVDAALDASEKALDTAKSKSAESIHQFAENQKPLSAENWFERTAEACESMSDAIMGSSGWTNKLVSVASSKLGAMAAPASLVSVAALVGTASTGTAIGTLSGAASTSAALAWLGGSVAMGTAIVTTAGVGGMIAAPLLVKPLSEKYLTGQARNPNELSRTEHDLVNACCALAIGLREAAKDGDLLNSRKATALLNDALKPLIDKSADILWTSRQWPLLQRRKFNNAYLLLGQSKGFANDLTANREPIVVGFATSLILNLLSEGERSFSEEELDVLEAIRRSGTALNGANNDEIAIHVQDMDPEELLEFKEKIEVHIRDMTPEQLQGFRNNIKGITHELRYAREENSDGDMFEVELFEATNHPGADIKLINIETGEIRELQLKATSYGKYVEEHFAKYPDIDVLATTEVSEALDVETTGISNEQLSADIGSTMEELASTDSIEITDSMAIAGLVTLARNVNIILTSDPEKKAKRSALVSQSIKAGLVAGIAELVV</sequence>
<keyword evidence="1" id="KW-0812">Transmembrane</keyword>
<dbReference type="OrthoDB" id="7845154at2"/>
<dbReference type="RefSeq" id="WP_101533253.1">
    <property type="nucleotide sequence ID" value="NZ_PKUQ01000015.1"/>
</dbReference>
<protein>
    <submittedName>
        <fullName evidence="2">Uncharacterized protein</fullName>
    </submittedName>
</protein>